<dbReference type="Proteomes" id="UP000002207">
    <property type="component" value="Chromosome"/>
</dbReference>
<evidence type="ECO:0000313" key="1">
    <source>
        <dbReference type="EMBL" id="ACO34205.1"/>
    </source>
</evidence>
<keyword evidence="2" id="KW-1185">Reference proteome</keyword>
<protein>
    <submittedName>
        <fullName evidence="1">Uncharacterized protein</fullName>
    </submittedName>
</protein>
<name>C1F955_ACIC5</name>
<accession>C1F955</accession>
<dbReference type="AlphaFoldDB" id="C1F955"/>
<reference evidence="1 2" key="1">
    <citation type="journal article" date="2009" name="Appl. Environ. Microbiol.">
        <title>Three genomes from the phylum Acidobacteria provide insight into the lifestyles of these microorganisms in soils.</title>
        <authorList>
            <person name="Ward N.L."/>
            <person name="Challacombe J.F."/>
            <person name="Janssen P.H."/>
            <person name="Henrissat B."/>
            <person name="Coutinho P.M."/>
            <person name="Wu M."/>
            <person name="Xie G."/>
            <person name="Haft D.H."/>
            <person name="Sait M."/>
            <person name="Badger J."/>
            <person name="Barabote R.D."/>
            <person name="Bradley B."/>
            <person name="Brettin T.S."/>
            <person name="Brinkac L.M."/>
            <person name="Bruce D."/>
            <person name="Creasy T."/>
            <person name="Daugherty S.C."/>
            <person name="Davidsen T.M."/>
            <person name="DeBoy R.T."/>
            <person name="Detter J.C."/>
            <person name="Dodson R.J."/>
            <person name="Durkin A.S."/>
            <person name="Ganapathy A."/>
            <person name="Gwinn-Giglio M."/>
            <person name="Han C.S."/>
            <person name="Khouri H."/>
            <person name="Kiss H."/>
            <person name="Kothari S.P."/>
            <person name="Madupu R."/>
            <person name="Nelson K.E."/>
            <person name="Nelson W.C."/>
            <person name="Paulsen I."/>
            <person name="Penn K."/>
            <person name="Ren Q."/>
            <person name="Rosovitz M.J."/>
            <person name="Selengut J.D."/>
            <person name="Shrivastava S."/>
            <person name="Sullivan S.A."/>
            <person name="Tapia R."/>
            <person name="Thompson L.S."/>
            <person name="Watkins K.L."/>
            <person name="Yang Q."/>
            <person name="Yu C."/>
            <person name="Zafar N."/>
            <person name="Zhou L."/>
            <person name="Kuske C.R."/>
        </authorList>
    </citation>
    <scope>NUCLEOTIDE SEQUENCE [LARGE SCALE GENOMIC DNA]</scope>
    <source>
        <strain evidence="2">ATCC 51196 / DSM 11244 / BCRC 80197 / JCM 7670 / NBRC 15755 / NCIMB 13165 / 161</strain>
    </source>
</reference>
<gene>
    <name evidence="1" type="ordered locus">ACP_0208</name>
</gene>
<proteinExistence type="predicted"/>
<dbReference type="HOGENOM" id="CLU_113600_0_0_0"/>
<dbReference type="eggNOG" id="ENOG5033ZGP">
    <property type="taxonomic scope" value="Bacteria"/>
</dbReference>
<evidence type="ECO:0000313" key="2">
    <source>
        <dbReference type="Proteomes" id="UP000002207"/>
    </source>
</evidence>
<dbReference type="EMBL" id="CP001472">
    <property type="protein sequence ID" value="ACO34205.1"/>
    <property type="molecule type" value="Genomic_DNA"/>
</dbReference>
<dbReference type="KEGG" id="aca:ACP_0208"/>
<sequence>MTTNPLLWFQPPFLRGNSDCMRGSKIAFSALVLSIKTKNQRNKLMNEKSSGPKPTPAPFPPDPIKFRTTSWPPPCEPRLPHEVNVQPGMHPAWVAGIEALSAYQHWVNACVLPIAFQWIEEHKPEVYANIPEELKDDVGVVIAAAFRLIQELPMYQRGRTQRAAYEADPQNSGFDPSTANPVWREITQKIRQGTEEAFEGQAPLLGDTAK</sequence>
<organism evidence="1 2">
    <name type="scientific">Acidobacterium capsulatum (strain ATCC 51196 / DSM 11244 / BCRC 80197 / JCM 7670 / NBRC 15755 / NCIMB 13165 / 161)</name>
    <dbReference type="NCBI Taxonomy" id="240015"/>
    <lineage>
        <taxon>Bacteria</taxon>
        <taxon>Pseudomonadati</taxon>
        <taxon>Acidobacteriota</taxon>
        <taxon>Terriglobia</taxon>
        <taxon>Terriglobales</taxon>
        <taxon>Acidobacteriaceae</taxon>
        <taxon>Acidobacterium</taxon>
    </lineage>
</organism>
<dbReference type="InParanoid" id="C1F955"/>